<protein>
    <submittedName>
        <fullName evidence="1">Uncharacterized protein</fullName>
    </submittedName>
</protein>
<comment type="caution">
    <text evidence="1">The sequence shown here is derived from an EMBL/GenBank/DDBJ whole genome shotgun (WGS) entry which is preliminary data.</text>
</comment>
<sequence>MAVGIWLTNVMQKNKNSNCNSMSMGAIVGFYPWYPMCLKQPFLSLTLPFYVPCTHPFALSIMFSLNQPRDEFLLLV</sequence>
<gene>
    <name evidence="1" type="ORF">CR513_62279</name>
</gene>
<reference evidence="1" key="1">
    <citation type="submission" date="2018-05" db="EMBL/GenBank/DDBJ databases">
        <title>Draft genome of Mucuna pruriens seed.</title>
        <authorList>
            <person name="Nnadi N.E."/>
            <person name="Vos R."/>
            <person name="Hasami M.H."/>
            <person name="Devisetty U.K."/>
            <person name="Aguiy J.C."/>
        </authorList>
    </citation>
    <scope>NUCLEOTIDE SEQUENCE [LARGE SCALE GENOMIC DNA]</scope>
    <source>
        <strain evidence="1">JCA_2017</strain>
    </source>
</reference>
<keyword evidence="2" id="KW-1185">Reference proteome</keyword>
<organism evidence="1 2">
    <name type="scientific">Mucuna pruriens</name>
    <name type="common">Velvet bean</name>
    <name type="synonym">Dolichos pruriens</name>
    <dbReference type="NCBI Taxonomy" id="157652"/>
    <lineage>
        <taxon>Eukaryota</taxon>
        <taxon>Viridiplantae</taxon>
        <taxon>Streptophyta</taxon>
        <taxon>Embryophyta</taxon>
        <taxon>Tracheophyta</taxon>
        <taxon>Spermatophyta</taxon>
        <taxon>Magnoliopsida</taxon>
        <taxon>eudicotyledons</taxon>
        <taxon>Gunneridae</taxon>
        <taxon>Pentapetalae</taxon>
        <taxon>rosids</taxon>
        <taxon>fabids</taxon>
        <taxon>Fabales</taxon>
        <taxon>Fabaceae</taxon>
        <taxon>Papilionoideae</taxon>
        <taxon>50 kb inversion clade</taxon>
        <taxon>NPAAA clade</taxon>
        <taxon>indigoferoid/millettioid clade</taxon>
        <taxon>Phaseoleae</taxon>
        <taxon>Mucuna</taxon>
    </lineage>
</organism>
<dbReference type="Proteomes" id="UP000257109">
    <property type="component" value="Unassembled WGS sequence"/>
</dbReference>
<dbReference type="EMBL" id="QJKJ01017532">
    <property type="protein sequence ID" value="RDX58408.1"/>
    <property type="molecule type" value="Genomic_DNA"/>
</dbReference>
<accession>A0A371E0X0</accession>
<feature type="non-terminal residue" evidence="1">
    <location>
        <position position="1"/>
    </location>
</feature>
<name>A0A371E0X0_MUCPR</name>
<proteinExistence type="predicted"/>
<evidence type="ECO:0000313" key="2">
    <source>
        <dbReference type="Proteomes" id="UP000257109"/>
    </source>
</evidence>
<dbReference type="AlphaFoldDB" id="A0A371E0X0"/>
<evidence type="ECO:0000313" key="1">
    <source>
        <dbReference type="EMBL" id="RDX58408.1"/>
    </source>
</evidence>